<dbReference type="Proteomes" id="UP000219338">
    <property type="component" value="Unassembled WGS sequence"/>
</dbReference>
<reference evidence="2" key="1">
    <citation type="journal article" date="2017" name="Nat. Ecol. Evol.">
        <title>Genome expansion and lineage-specific genetic innovations in the forest pathogenic fungi Armillaria.</title>
        <authorList>
            <person name="Sipos G."/>
            <person name="Prasanna A.N."/>
            <person name="Walter M.C."/>
            <person name="O'Connor E."/>
            <person name="Balint B."/>
            <person name="Krizsan K."/>
            <person name="Kiss B."/>
            <person name="Hess J."/>
            <person name="Varga T."/>
            <person name="Slot J."/>
            <person name="Riley R."/>
            <person name="Boka B."/>
            <person name="Rigling D."/>
            <person name="Barry K."/>
            <person name="Lee J."/>
            <person name="Mihaltcheva S."/>
            <person name="LaButti K."/>
            <person name="Lipzen A."/>
            <person name="Waldron R."/>
            <person name="Moloney N.M."/>
            <person name="Sperisen C."/>
            <person name="Kredics L."/>
            <person name="Vagvoelgyi C."/>
            <person name="Patrignani A."/>
            <person name="Fitzpatrick D."/>
            <person name="Nagy I."/>
            <person name="Doyle S."/>
            <person name="Anderson J.B."/>
            <person name="Grigoriev I.V."/>
            <person name="Gueldener U."/>
            <person name="Muensterkoetter M."/>
            <person name="Nagy L.G."/>
        </authorList>
    </citation>
    <scope>NUCLEOTIDE SEQUENCE [LARGE SCALE GENOMIC DNA]</scope>
    <source>
        <strain evidence="2">C18/9</strain>
    </source>
</reference>
<accession>A0A284QYY4</accession>
<dbReference type="AlphaFoldDB" id="A0A284QYY4"/>
<dbReference type="EMBL" id="FUEG01000003">
    <property type="protein sequence ID" value="SJL01680.1"/>
    <property type="molecule type" value="Genomic_DNA"/>
</dbReference>
<proteinExistence type="predicted"/>
<dbReference type="OrthoDB" id="2829537at2759"/>
<organism evidence="1 2">
    <name type="scientific">Armillaria ostoyae</name>
    <name type="common">Armillaria root rot fungus</name>
    <dbReference type="NCBI Taxonomy" id="47428"/>
    <lineage>
        <taxon>Eukaryota</taxon>
        <taxon>Fungi</taxon>
        <taxon>Dikarya</taxon>
        <taxon>Basidiomycota</taxon>
        <taxon>Agaricomycotina</taxon>
        <taxon>Agaricomycetes</taxon>
        <taxon>Agaricomycetidae</taxon>
        <taxon>Agaricales</taxon>
        <taxon>Marasmiineae</taxon>
        <taxon>Physalacriaceae</taxon>
        <taxon>Armillaria</taxon>
    </lineage>
</organism>
<keyword evidence="2" id="KW-1185">Reference proteome</keyword>
<name>A0A284QYY4_ARMOS</name>
<sequence>MQSMHIFAENTYSGITIRTKDPQSEAPFPSPNSIFIRRIIKTVGSTILKDFWELLLMQTVFNAKSPAPLNETDMMYYRVLKKGDVYRESTEKTMHALEVGRIEVTQAEVDRWKLPISAGRRIPISEGLISRWRVFLEEDYPWAPEYIAQLVSEYSEPDTPENIHVGFTVGLQPLLNAVSDSDFSPSVQEGLHKFLRMNRTKFLDEFVVEVEDEPWMPPSLTGLFGLY</sequence>
<evidence type="ECO:0000313" key="2">
    <source>
        <dbReference type="Proteomes" id="UP000219338"/>
    </source>
</evidence>
<dbReference type="OMA" id="WAPEYIA"/>
<protein>
    <submittedName>
        <fullName evidence="1">Uncharacterized protein</fullName>
    </submittedName>
</protein>
<gene>
    <name evidence="1" type="ORF">ARMOST_05003</name>
</gene>
<evidence type="ECO:0000313" key="1">
    <source>
        <dbReference type="EMBL" id="SJL01680.1"/>
    </source>
</evidence>